<evidence type="ECO:0000256" key="6">
    <source>
        <dbReference type="ARBA" id="ARBA00023065"/>
    </source>
</evidence>
<reference evidence="8" key="1">
    <citation type="submission" date="2021-01" db="EMBL/GenBank/DDBJ databases">
        <authorList>
            <consortium name="Aspergillus luchuensis mut. kawachii IFO 4304 genome sequencing consortium"/>
            <person name="Kazuki M."/>
            <person name="Futagami T."/>
        </authorList>
    </citation>
    <scope>NUCLEOTIDE SEQUENCE</scope>
    <source>
        <strain evidence="8">IFO 4308</strain>
    </source>
</reference>
<evidence type="ECO:0000256" key="5">
    <source>
        <dbReference type="ARBA" id="ARBA00022989"/>
    </source>
</evidence>
<evidence type="ECO:0000256" key="3">
    <source>
        <dbReference type="ARBA" id="ARBA00022448"/>
    </source>
</evidence>
<keyword evidence="3" id="KW-0813">Transport</keyword>
<evidence type="ECO:0000256" key="2">
    <source>
        <dbReference type="ARBA" id="ARBA00008335"/>
    </source>
</evidence>
<keyword evidence="9" id="KW-1185">Reference proteome</keyword>
<dbReference type="EMBL" id="AP024426">
    <property type="protein sequence ID" value="BCR95335.1"/>
    <property type="molecule type" value="Genomic_DNA"/>
</dbReference>
<accession>A0A7R7W2W2</accession>
<dbReference type="FunFam" id="1.20.1250.20:FF:000197">
    <property type="entry name" value="Siderophore iron transporter 1"/>
    <property type="match status" value="1"/>
</dbReference>
<keyword evidence="6" id="KW-0406">Ion transport</keyword>
<sequence length="267" mass="29005">MSNNKESSHAAETPVSAHDAQGPGVTPGLGSPGVQRIEALSSHLHILDRVFLFCGVFLIAYVYGLDSLLRGTYQPYATASYESHSVLSSVDILRAVIAAAAQPTAAKIADVFGRVELILVSIFFYTLGTIVEASSSTVEQFAAGAVLYQIGYTAIILLVEVLVADVTSLRSRLLFSYIPTLPFLINTWISGNITGAVLKVTTWRWGIGMFAIIYPICTLPLLMVLYIVYHRAKKDGTVDHIAGAFRTLGVRRLAIELFWQLDVIGII</sequence>
<organism evidence="8 9">
    <name type="scientific">Aspergillus kawachii</name>
    <name type="common">White koji mold</name>
    <name type="synonym">Aspergillus awamori var. kawachi</name>
    <dbReference type="NCBI Taxonomy" id="1069201"/>
    <lineage>
        <taxon>Eukaryota</taxon>
        <taxon>Fungi</taxon>
        <taxon>Dikarya</taxon>
        <taxon>Ascomycota</taxon>
        <taxon>Pezizomycotina</taxon>
        <taxon>Eurotiomycetes</taxon>
        <taxon>Eurotiomycetidae</taxon>
        <taxon>Eurotiales</taxon>
        <taxon>Aspergillaceae</taxon>
        <taxon>Aspergillus</taxon>
        <taxon>Aspergillus subgen. Circumdati</taxon>
    </lineage>
</organism>
<dbReference type="InterPro" id="IPR036259">
    <property type="entry name" value="MFS_trans_sf"/>
</dbReference>
<dbReference type="RefSeq" id="XP_041539101.1">
    <property type="nucleotide sequence ID" value="XM_041684970.1"/>
</dbReference>
<dbReference type="GO" id="GO:0005886">
    <property type="term" value="C:plasma membrane"/>
    <property type="evidence" value="ECO:0007669"/>
    <property type="project" value="TreeGrafter"/>
</dbReference>
<dbReference type="PANTHER" id="PTHR23501">
    <property type="entry name" value="MAJOR FACILITATOR SUPERFAMILY"/>
    <property type="match status" value="1"/>
</dbReference>
<dbReference type="PANTHER" id="PTHR23501:SF92">
    <property type="entry name" value="GLUTATHIONE EXCHANGER 1-RELATED"/>
    <property type="match status" value="1"/>
</dbReference>
<comment type="similarity">
    <text evidence="2">Belongs to the major facilitator superfamily.</text>
</comment>
<dbReference type="GO" id="GO:0005768">
    <property type="term" value="C:endosome"/>
    <property type="evidence" value="ECO:0007669"/>
    <property type="project" value="TreeGrafter"/>
</dbReference>
<name>A0A7R7W2W2_ASPKA</name>
<dbReference type="GO" id="GO:0005774">
    <property type="term" value="C:vacuolar membrane"/>
    <property type="evidence" value="ECO:0007669"/>
    <property type="project" value="TreeGrafter"/>
</dbReference>
<dbReference type="InterPro" id="IPR020846">
    <property type="entry name" value="MFS_dom"/>
</dbReference>
<dbReference type="GeneID" id="64956660"/>
<evidence type="ECO:0000313" key="8">
    <source>
        <dbReference type="EMBL" id="BCR95335.1"/>
    </source>
</evidence>
<dbReference type="SUPFAM" id="SSF103473">
    <property type="entry name" value="MFS general substrate transporter"/>
    <property type="match status" value="1"/>
</dbReference>
<dbReference type="AlphaFoldDB" id="A0A7R7W2W2"/>
<dbReference type="Gene3D" id="1.20.1250.20">
    <property type="entry name" value="MFS general substrate transporter like domains"/>
    <property type="match status" value="1"/>
</dbReference>
<evidence type="ECO:0000313" key="9">
    <source>
        <dbReference type="Proteomes" id="UP000661280"/>
    </source>
</evidence>
<evidence type="ECO:0000256" key="1">
    <source>
        <dbReference type="ARBA" id="ARBA00004127"/>
    </source>
</evidence>
<keyword evidence="5" id="KW-1133">Transmembrane helix</keyword>
<dbReference type="OrthoDB" id="4088837at2759"/>
<reference evidence="8" key="2">
    <citation type="submission" date="2021-02" db="EMBL/GenBank/DDBJ databases">
        <title>Aspergillus luchuensis mut. kawachii IFO 4304 genome sequence.</title>
        <authorList>
            <person name="Mori K."/>
            <person name="Kadooka C."/>
            <person name="Goto M."/>
            <person name="Futagami T."/>
        </authorList>
    </citation>
    <scope>NUCLEOTIDE SEQUENCE</scope>
    <source>
        <strain evidence="8">IFO 4308</strain>
    </source>
</reference>
<keyword evidence="7" id="KW-0472">Membrane</keyword>
<dbReference type="Proteomes" id="UP000661280">
    <property type="component" value="Chromosome 2"/>
</dbReference>
<proteinExistence type="inferred from homology"/>
<evidence type="ECO:0000256" key="7">
    <source>
        <dbReference type="ARBA" id="ARBA00023136"/>
    </source>
</evidence>
<dbReference type="PROSITE" id="PS50850">
    <property type="entry name" value="MFS"/>
    <property type="match status" value="1"/>
</dbReference>
<dbReference type="GO" id="GO:0015343">
    <property type="term" value="F:siderophore-iron transmembrane transporter activity"/>
    <property type="evidence" value="ECO:0007669"/>
    <property type="project" value="TreeGrafter"/>
</dbReference>
<comment type="subcellular location">
    <subcellularLocation>
        <location evidence="1">Endomembrane system</location>
        <topology evidence="1">Multi-pass membrane protein</topology>
    </subcellularLocation>
</comment>
<evidence type="ECO:0000256" key="4">
    <source>
        <dbReference type="ARBA" id="ARBA00022692"/>
    </source>
</evidence>
<gene>
    <name evidence="8" type="primary">ARN1_1</name>
    <name evidence="8" type="ORF">AKAW2_20275S</name>
</gene>
<dbReference type="KEGG" id="aluc:AKAW2_20275S"/>
<protein>
    <submittedName>
        <fullName evidence="8">Siderophore transporter</fullName>
    </submittedName>
</protein>
<keyword evidence="4" id="KW-0812">Transmembrane</keyword>